<evidence type="ECO:0000256" key="7">
    <source>
        <dbReference type="ARBA" id="ARBA00023015"/>
    </source>
</evidence>
<dbReference type="GO" id="GO:0000122">
    <property type="term" value="P:negative regulation of transcription by RNA polymerase II"/>
    <property type="evidence" value="ECO:0007669"/>
    <property type="project" value="TreeGrafter"/>
</dbReference>
<feature type="compositionally biased region" description="Low complexity" evidence="11">
    <location>
        <begin position="1309"/>
        <end position="1331"/>
    </location>
</feature>
<feature type="compositionally biased region" description="Low complexity" evidence="11">
    <location>
        <begin position="191"/>
        <end position="206"/>
    </location>
</feature>
<keyword evidence="5 10" id="KW-0863">Zinc-finger</keyword>
<dbReference type="Pfam" id="PF01422">
    <property type="entry name" value="zf-NF-X1"/>
    <property type="match status" value="8"/>
</dbReference>
<evidence type="ECO:0000256" key="9">
    <source>
        <dbReference type="ARBA" id="ARBA00023242"/>
    </source>
</evidence>
<feature type="region of interest" description="Disordered" evidence="11">
    <location>
        <begin position="1176"/>
        <end position="1250"/>
    </location>
</feature>
<dbReference type="InterPro" id="IPR001841">
    <property type="entry name" value="Znf_RING"/>
</dbReference>
<evidence type="ECO:0000256" key="6">
    <source>
        <dbReference type="ARBA" id="ARBA00022833"/>
    </source>
</evidence>
<evidence type="ECO:0000256" key="10">
    <source>
        <dbReference type="PROSITE-ProRule" id="PRU00175"/>
    </source>
</evidence>
<dbReference type="InterPro" id="IPR036867">
    <property type="entry name" value="R3H_dom_sf"/>
</dbReference>
<feature type="region of interest" description="Disordered" evidence="11">
    <location>
        <begin position="1259"/>
        <end position="1278"/>
    </location>
</feature>
<dbReference type="CDD" id="cd06008">
    <property type="entry name" value="NF-X1-zinc-finger"/>
    <property type="match status" value="4"/>
</dbReference>
<protein>
    <submittedName>
        <fullName evidence="14">Nf-x1 finger transcription</fullName>
    </submittedName>
</protein>
<dbReference type="PROSITE" id="PS51061">
    <property type="entry name" value="R3H"/>
    <property type="match status" value="1"/>
</dbReference>
<accession>S3BZS0</accession>
<feature type="domain" description="R3H" evidence="13">
    <location>
        <begin position="909"/>
        <end position="986"/>
    </location>
</feature>
<evidence type="ECO:0000256" key="4">
    <source>
        <dbReference type="ARBA" id="ARBA00022737"/>
    </source>
</evidence>
<feature type="compositionally biased region" description="Acidic residues" evidence="11">
    <location>
        <begin position="1294"/>
        <end position="1308"/>
    </location>
</feature>
<feature type="compositionally biased region" description="Low complexity" evidence="11">
    <location>
        <begin position="97"/>
        <end position="133"/>
    </location>
</feature>
<organism evidence="14 15">
    <name type="scientific">Ophiostoma piceae (strain UAMH 11346)</name>
    <name type="common">Sap stain fungus</name>
    <dbReference type="NCBI Taxonomy" id="1262450"/>
    <lineage>
        <taxon>Eukaryota</taxon>
        <taxon>Fungi</taxon>
        <taxon>Dikarya</taxon>
        <taxon>Ascomycota</taxon>
        <taxon>Pezizomycotina</taxon>
        <taxon>Sordariomycetes</taxon>
        <taxon>Sordariomycetidae</taxon>
        <taxon>Ophiostomatales</taxon>
        <taxon>Ophiostomataceae</taxon>
        <taxon>Ophiostoma</taxon>
    </lineage>
</organism>
<comment type="similarity">
    <text evidence="2">Belongs to the NFX1 family.</text>
</comment>
<keyword evidence="4" id="KW-0677">Repeat</keyword>
<evidence type="ECO:0000313" key="15">
    <source>
        <dbReference type="Proteomes" id="UP000016923"/>
    </source>
</evidence>
<dbReference type="OrthoDB" id="6512771at2759"/>
<name>S3BZS0_OPHP1</name>
<keyword evidence="9" id="KW-0539">Nucleus</keyword>
<dbReference type="eggNOG" id="KOG1952">
    <property type="taxonomic scope" value="Eukaryota"/>
</dbReference>
<feature type="domain" description="RING-type" evidence="12">
    <location>
        <begin position="232"/>
        <end position="283"/>
    </location>
</feature>
<feature type="region of interest" description="Disordered" evidence="11">
    <location>
        <begin position="1"/>
        <end position="144"/>
    </location>
</feature>
<dbReference type="SMART" id="SM00393">
    <property type="entry name" value="R3H"/>
    <property type="match status" value="1"/>
</dbReference>
<reference evidence="14 15" key="1">
    <citation type="journal article" date="2013" name="BMC Genomics">
        <title>The genome and transcriptome of the pine saprophyte Ophiostoma piceae, and a comparison with the bark beetle-associated pine pathogen Grosmannia clavigera.</title>
        <authorList>
            <person name="Haridas S."/>
            <person name="Wang Y."/>
            <person name="Lim L."/>
            <person name="Massoumi Alamouti S."/>
            <person name="Jackman S."/>
            <person name="Docking R."/>
            <person name="Robertson G."/>
            <person name="Birol I."/>
            <person name="Bohlmann J."/>
            <person name="Breuil C."/>
        </authorList>
    </citation>
    <scope>NUCLEOTIDE SEQUENCE [LARGE SCALE GENOMIC DNA]</scope>
    <source>
        <strain evidence="14 15">UAMH 11346</strain>
    </source>
</reference>
<dbReference type="PANTHER" id="PTHR12360">
    <property type="entry name" value="NUCLEAR TRANSCRIPTION FACTOR, X-BOX BINDING 1 NFX1"/>
    <property type="match status" value="1"/>
</dbReference>
<evidence type="ECO:0000256" key="3">
    <source>
        <dbReference type="ARBA" id="ARBA00022723"/>
    </source>
</evidence>
<feature type="region of interest" description="Disordered" evidence="11">
    <location>
        <begin position="1289"/>
        <end position="1350"/>
    </location>
</feature>
<dbReference type="Pfam" id="PF01424">
    <property type="entry name" value="R3H"/>
    <property type="match status" value="1"/>
</dbReference>
<gene>
    <name evidence="14" type="ORF">F503_03191</name>
</gene>
<dbReference type="PANTHER" id="PTHR12360:SF12">
    <property type="entry name" value="TRANSCRIPTIONAL REPRESSOR NF-X1"/>
    <property type="match status" value="1"/>
</dbReference>
<dbReference type="SUPFAM" id="SSF82708">
    <property type="entry name" value="R3H domain"/>
    <property type="match status" value="1"/>
</dbReference>
<dbReference type="Gene3D" id="3.30.1370.50">
    <property type="entry name" value="R3H-like domain"/>
    <property type="match status" value="1"/>
</dbReference>
<sequence>MSASTSGLNPEASTWGSWNQPQNHNNSNTAAESSSVPQPGSSGRGRRNRGPAGEPTRGRDSGRGRGRAGQRSLAQRAPGSQPSQQQPEQAPPPPQQPAQLQAGQQQQQQQPPRQPRQQLDQSTNRGARGNGRSSRGGRGGRAGASIVPLRAFGSQLSRAEPPAGAPQGEGSSRSTRNRRRNNQRGGHADDGASVAASEATGATASSPRLPPSTASDLTTRIHEDIDSGNYDCPICLNAVTRKTRVWSCSMCYHVAHYSCVASWVKKAHEQGLALDKIRCPACNSEDSNSSWTSFHEKKLCWCGKQKTAGAAPAALPPHSCGRICGRKRQNAQQPACDHTCPTMCHAGPCPPCTEMGPLMTCFCGKQTSIKECALSTGLGVSWSCGAPCSQLMACGVHRCERTCHVDDCGPCKVPLPSTCYCGKVDRELLCKDRKAPETSWSASTASSFEGTFDCNAVCGRAFDCGKHHCTKPCHAQDEQAEHCPTSVDIVTHCLCGKTHLALILGSGERTSCDDPVPSCGKVCNKKLPGCSHACQELCHDTAKPCPPCKQIIDDICACHQTTHQVVCGDSDARDAAQCDSVCRAWLNCKQHRCPNICCSGKPKAAQRILQSKRKAAAPVDFEAEHMCVRPCGRVLKCGRHTCPQVCHKGACHSCVSYLHEALSCPCGRTAIEPPYLCGTTLPRCDFDCPRPLPCGHASVPHRCHDVQGRDGRQAQPCPRCQRLVTKSCLCGKLVLQKVACGADNIQCNNTCGATLKCGVHKCRLGCHAPGRCEDADADGDVCSQVCGRPKSLCGHGCTEPCHGAESRCSEAEACGGAVEIHCPCGRLAKRVRCNAKESEQAEQTAHAEDSGEAEQTDAAPPARLLECDDECLRIKRNIALREALRISDDYKDEHMVYSGAQMEYFMANRAFATAQETTLREFAAASTTSAADASAAASDSAKRALSFKPMKRHERQFVHSMAETLGLRSEARDEEPHRYVIVSRPIKGVNAVADSPGADTLAATSAIPELTLAESEEIYKRLKDRAAEDAALAASEALKEQAAKELELDKLGKQKQAELLAQRVLLPPFNAIYVPAAATAAGSPPLACDAFQAILEAWQQTVPERADDRATLEEHALDQGSFVLRIDMPGSSLECLETFLMFVLSYLVDPSALPSATAHLCHVDEQWNVLRRATTDADAETGDRATSQWNIVAGRTGERSGMSTPATSTVSPPSLAASSSASASGSGSGSFPAFGSGSGSGSGSSSTPPKRIFTLRKKVVTTSRNSSASSSSAAFRSEAERRRWMDILAAQPTEEIEADDVDDTDDINAGEAAEGNSEEAGSAVEEPTAEQQEPEAADIDQAPSNDLAVV</sequence>
<dbReference type="InterPro" id="IPR001374">
    <property type="entry name" value="R3H_dom"/>
</dbReference>
<feature type="region of interest" description="Disordered" evidence="11">
    <location>
        <begin position="157"/>
        <end position="215"/>
    </location>
</feature>
<evidence type="ECO:0000256" key="8">
    <source>
        <dbReference type="ARBA" id="ARBA00023163"/>
    </source>
</evidence>
<keyword evidence="15" id="KW-1185">Reference proteome</keyword>
<dbReference type="HOGENOM" id="CLU_005714_2_0_1"/>
<evidence type="ECO:0000256" key="5">
    <source>
        <dbReference type="ARBA" id="ARBA00022771"/>
    </source>
</evidence>
<dbReference type="PROSITE" id="PS50089">
    <property type="entry name" value="ZF_RING_2"/>
    <property type="match status" value="1"/>
</dbReference>
<feature type="compositionally biased region" description="Low complexity" evidence="11">
    <location>
        <begin position="69"/>
        <end position="88"/>
    </location>
</feature>
<evidence type="ECO:0000259" key="12">
    <source>
        <dbReference type="PROSITE" id="PS50089"/>
    </source>
</evidence>
<dbReference type="Proteomes" id="UP000016923">
    <property type="component" value="Unassembled WGS sequence"/>
</dbReference>
<evidence type="ECO:0000256" key="1">
    <source>
        <dbReference type="ARBA" id="ARBA00004123"/>
    </source>
</evidence>
<dbReference type="GO" id="GO:0000981">
    <property type="term" value="F:DNA-binding transcription factor activity, RNA polymerase II-specific"/>
    <property type="evidence" value="ECO:0007669"/>
    <property type="project" value="TreeGrafter"/>
</dbReference>
<dbReference type="SUPFAM" id="SSF57850">
    <property type="entry name" value="RING/U-box"/>
    <property type="match status" value="1"/>
</dbReference>
<feature type="compositionally biased region" description="Low complexity" evidence="11">
    <location>
        <begin position="1263"/>
        <end position="1276"/>
    </location>
</feature>
<dbReference type="InterPro" id="IPR000967">
    <property type="entry name" value="Znf_NFX1"/>
</dbReference>
<evidence type="ECO:0000256" key="11">
    <source>
        <dbReference type="SAM" id="MobiDB-lite"/>
    </source>
</evidence>
<dbReference type="SMART" id="SM00438">
    <property type="entry name" value="ZnF_NFX"/>
    <property type="match status" value="7"/>
</dbReference>
<dbReference type="VEuPathDB" id="FungiDB:F503_03191"/>
<dbReference type="GO" id="GO:0005634">
    <property type="term" value="C:nucleus"/>
    <property type="evidence" value="ECO:0007669"/>
    <property type="project" value="UniProtKB-SubCell"/>
</dbReference>
<evidence type="ECO:0000313" key="14">
    <source>
        <dbReference type="EMBL" id="EPE06764.1"/>
    </source>
</evidence>
<keyword evidence="3" id="KW-0479">Metal-binding</keyword>
<keyword evidence="6" id="KW-0862">Zinc</keyword>
<dbReference type="SMART" id="SM00184">
    <property type="entry name" value="RING"/>
    <property type="match status" value="1"/>
</dbReference>
<evidence type="ECO:0000259" key="13">
    <source>
        <dbReference type="PROSITE" id="PS51061"/>
    </source>
</evidence>
<dbReference type="STRING" id="1262450.S3BZS0"/>
<evidence type="ECO:0000256" key="2">
    <source>
        <dbReference type="ARBA" id="ARBA00007269"/>
    </source>
</evidence>
<comment type="subcellular location">
    <subcellularLocation>
        <location evidence="1">Nucleus</location>
    </subcellularLocation>
</comment>
<keyword evidence="7" id="KW-0805">Transcription regulation</keyword>
<proteinExistence type="inferred from homology"/>
<feature type="compositionally biased region" description="Polar residues" evidence="11">
    <location>
        <begin position="1"/>
        <end position="32"/>
    </location>
</feature>
<dbReference type="EMBL" id="KE148152">
    <property type="protein sequence ID" value="EPE06764.1"/>
    <property type="molecule type" value="Genomic_DNA"/>
</dbReference>
<keyword evidence="8" id="KW-0804">Transcription</keyword>
<dbReference type="InterPro" id="IPR034078">
    <property type="entry name" value="NFX1_fam"/>
</dbReference>
<dbReference type="GO" id="GO:0008270">
    <property type="term" value="F:zinc ion binding"/>
    <property type="evidence" value="ECO:0007669"/>
    <property type="project" value="UniProtKB-KW"/>
</dbReference>
<dbReference type="GO" id="GO:0000977">
    <property type="term" value="F:RNA polymerase II transcription regulatory region sequence-specific DNA binding"/>
    <property type="evidence" value="ECO:0007669"/>
    <property type="project" value="TreeGrafter"/>
</dbReference>
<feature type="compositionally biased region" description="Low complexity" evidence="11">
    <location>
        <begin position="1203"/>
        <end position="1235"/>
    </location>
</feature>